<protein>
    <submittedName>
        <fullName evidence="2">Unannotated protein</fullName>
    </submittedName>
</protein>
<feature type="domain" description="DUF5679" evidence="1">
    <location>
        <begin position="28"/>
        <end position="66"/>
    </location>
</feature>
<dbReference type="AlphaFoldDB" id="A0A6J7UA28"/>
<evidence type="ECO:0000313" key="2">
    <source>
        <dbReference type="EMBL" id="CAB5062705.1"/>
    </source>
</evidence>
<accession>A0A6J7UA28</accession>
<sequence length="71" mass="7757">MLARVGAQSSGGDWRQIMTAETYKGDAYCVKCKEKRDFEGTVKISDSGRRMAQGICPVCGTKVNRILGKAQ</sequence>
<dbReference type="EMBL" id="CAFBQR010000065">
    <property type="protein sequence ID" value="CAB5062705.1"/>
    <property type="molecule type" value="Genomic_DNA"/>
</dbReference>
<organism evidence="2">
    <name type="scientific">freshwater metagenome</name>
    <dbReference type="NCBI Taxonomy" id="449393"/>
    <lineage>
        <taxon>unclassified sequences</taxon>
        <taxon>metagenomes</taxon>
        <taxon>ecological metagenomes</taxon>
    </lineage>
</organism>
<dbReference type="Pfam" id="PF18930">
    <property type="entry name" value="DUF5679"/>
    <property type="match status" value="1"/>
</dbReference>
<evidence type="ECO:0000259" key="1">
    <source>
        <dbReference type="Pfam" id="PF18930"/>
    </source>
</evidence>
<proteinExistence type="predicted"/>
<dbReference type="InterPro" id="IPR044044">
    <property type="entry name" value="DUF5679"/>
</dbReference>
<name>A0A6J7UA28_9ZZZZ</name>
<reference evidence="2" key="1">
    <citation type="submission" date="2020-05" db="EMBL/GenBank/DDBJ databases">
        <authorList>
            <person name="Chiriac C."/>
            <person name="Salcher M."/>
            <person name="Ghai R."/>
            <person name="Kavagutti S V."/>
        </authorList>
    </citation>
    <scope>NUCLEOTIDE SEQUENCE</scope>
</reference>
<gene>
    <name evidence="2" type="ORF">UFOPK4348_00452</name>
</gene>